<dbReference type="Pfam" id="PF07885">
    <property type="entry name" value="Ion_trans_2"/>
    <property type="match status" value="1"/>
</dbReference>
<protein>
    <submittedName>
        <fullName evidence="10">Two pore domain potassium channel family protein</fullName>
    </submittedName>
</protein>
<evidence type="ECO:0000259" key="9">
    <source>
        <dbReference type="Pfam" id="PF07885"/>
    </source>
</evidence>
<feature type="transmembrane region" description="Helical" evidence="8">
    <location>
        <begin position="50"/>
        <end position="68"/>
    </location>
</feature>
<evidence type="ECO:0000256" key="1">
    <source>
        <dbReference type="ARBA" id="ARBA00004141"/>
    </source>
</evidence>
<reference evidence="10" key="1">
    <citation type="journal article" date="2021" name="mSystems">
        <title>Bacteria and Archaea Synergistically Convert Glycine Betaine to Biogenic Methane in the Formosa Cold Seep of the South China Sea.</title>
        <authorList>
            <person name="Li L."/>
            <person name="Zhang W."/>
            <person name="Zhang S."/>
            <person name="Song L."/>
            <person name="Sun Q."/>
            <person name="Zhang H."/>
            <person name="Xiang H."/>
            <person name="Dong X."/>
        </authorList>
    </citation>
    <scope>NUCLEOTIDE SEQUENCE</scope>
    <source>
        <strain evidence="10">LLY</strain>
    </source>
</reference>
<dbReference type="EMBL" id="JAGSOI010000007">
    <property type="protein sequence ID" value="MCM1985982.1"/>
    <property type="molecule type" value="Genomic_DNA"/>
</dbReference>
<keyword evidence="5" id="KW-0406">Ion transport</keyword>
<dbReference type="AlphaFoldDB" id="A0A9E4ZE34"/>
<dbReference type="Proteomes" id="UP001056766">
    <property type="component" value="Unassembled WGS sequence"/>
</dbReference>
<organism evidence="10 11">
    <name type="scientific">Methanococcoides seepicolus</name>
    <dbReference type="NCBI Taxonomy" id="2828780"/>
    <lineage>
        <taxon>Archaea</taxon>
        <taxon>Methanobacteriati</taxon>
        <taxon>Methanobacteriota</taxon>
        <taxon>Stenosarchaea group</taxon>
        <taxon>Methanomicrobia</taxon>
        <taxon>Methanosarcinales</taxon>
        <taxon>Methanosarcinaceae</taxon>
        <taxon>Methanococcoides</taxon>
    </lineage>
</organism>
<feature type="domain" description="Potassium channel" evidence="9">
    <location>
        <begin position="24"/>
        <end position="97"/>
    </location>
</feature>
<gene>
    <name evidence="10" type="ORF">KDK67_02975</name>
</gene>
<evidence type="ECO:0000256" key="2">
    <source>
        <dbReference type="ARBA" id="ARBA00022448"/>
    </source>
</evidence>
<reference evidence="10" key="2">
    <citation type="submission" date="2021-04" db="EMBL/GenBank/DDBJ databases">
        <authorList>
            <person name="Dong X."/>
        </authorList>
    </citation>
    <scope>NUCLEOTIDE SEQUENCE</scope>
    <source>
        <strain evidence="10">LLY</strain>
    </source>
</reference>
<keyword evidence="11" id="KW-1185">Reference proteome</keyword>
<evidence type="ECO:0000313" key="10">
    <source>
        <dbReference type="EMBL" id="MCM1985982.1"/>
    </source>
</evidence>
<dbReference type="InterPro" id="IPR028325">
    <property type="entry name" value="VG_K_chnl"/>
</dbReference>
<evidence type="ECO:0000256" key="6">
    <source>
        <dbReference type="ARBA" id="ARBA00023136"/>
    </source>
</evidence>
<dbReference type="InterPro" id="IPR013099">
    <property type="entry name" value="K_chnl_dom"/>
</dbReference>
<keyword evidence="3 8" id="KW-0812">Transmembrane</keyword>
<evidence type="ECO:0000313" key="11">
    <source>
        <dbReference type="Proteomes" id="UP001056766"/>
    </source>
</evidence>
<evidence type="ECO:0000256" key="3">
    <source>
        <dbReference type="ARBA" id="ARBA00022692"/>
    </source>
</evidence>
<name>A0A9E4ZE34_9EURY</name>
<keyword evidence="4 8" id="KW-1133">Transmembrane helix</keyword>
<dbReference type="GO" id="GO:0001508">
    <property type="term" value="P:action potential"/>
    <property type="evidence" value="ECO:0007669"/>
    <property type="project" value="TreeGrafter"/>
</dbReference>
<sequence>MHSSPFTRVLHESFRKIVLFIFALLSLTIISGVLMYFIEGKTGGFANIPNSIYWAITTLTTIGYGDIVPQTGIGRAVNSIITLLGLSIIIVPIVIVIAEIYNSLYKAISGGAEEK</sequence>
<dbReference type="PANTHER" id="PTHR11537:SF254">
    <property type="entry name" value="POTASSIUM VOLTAGE-GATED CHANNEL PROTEIN SHAB"/>
    <property type="match status" value="1"/>
</dbReference>
<feature type="transmembrane region" description="Helical" evidence="8">
    <location>
        <begin position="17"/>
        <end position="38"/>
    </location>
</feature>
<comment type="subcellular location">
    <subcellularLocation>
        <location evidence="1">Membrane</location>
        <topology evidence="1">Multi-pass membrane protein</topology>
    </subcellularLocation>
</comment>
<evidence type="ECO:0000256" key="4">
    <source>
        <dbReference type="ARBA" id="ARBA00022989"/>
    </source>
</evidence>
<dbReference type="PRINTS" id="PR00169">
    <property type="entry name" value="KCHANNEL"/>
</dbReference>
<keyword evidence="6 8" id="KW-0472">Membrane</keyword>
<evidence type="ECO:0000256" key="7">
    <source>
        <dbReference type="ARBA" id="ARBA00023303"/>
    </source>
</evidence>
<dbReference type="PANTHER" id="PTHR11537">
    <property type="entry name" value="VOLTAGE-GATED POTASSIUM CHANNEL"/>
    <property type="match status" value="1"/>
</dbReference>
<evidence type="ECO:0000256" key="5">
    <source>
        <dbReference type="ARBA" id="ARBA00023065"/>
    </source>
</evidence>
<evidence type="ECO:0000256" key="8">
    <source>
        <dbReference type="SAM" id="Phobius"/>
    </source>
</evidence>
<proteinExistence type="predicted"/>
<accession>A0A9E4ZE34</accession>
<dbReference type="RefSeq" id="WP_250867353.1">
    <property type="nucleotide sequence ID" value="NZ_JAGSOI010000007.1"/>
</dbReference>
<dbReference type="SUPFAM" id="SSF81324">
    <property type="entry name" value="Voltage-gated potassium channels"/>
    <property type="match status" value="1"/>
</dbReference>
<comment type="caution">
    <text evidence="10">The sequence shown here is derived from an EMBL/GenBank/DDBJ whole genome shotgun (WGS) entry which is preliminary data.</text>
</comment>
<dbReference type="GO" id="GO:0008076">
    <property type="term" value="C:voltage-gated potassium channel complex"/>
    <property type="evidence" value="ECO:0007669"/>
    <property type="project" value="InterPro"/>
</dbReference>
<feature type="transmembrane region" description="Helical" evidence="8">
    <location>
        <begin position="80"/>
        <end position="101"/>
    </location>
</feature>
<keyword evidence="2" id="KW-0813">Transport</keyword>
<keyword evidence="7 10" id="KW-0407">Ion channel</keyword>
<dbReference type="GO" id="GO:0005249">
    <property type="term" value="F:voltage-gated potassium channel activity"/>
    <property type="evidence" value="ECO:0007669"/>
    <property type="project" value="InterPro"/>
</dbReference>
<dbReference type="Gene3D" id="1.10.287.70">
    <property type="match status" value="1"/>
</dbReference>